<dbReference type="PANTHER" id="PTHR12526:SF638">
    <property type="entry name" value="SPORE COAT PROTEIN SA"/>
    <property type="match status" value="1"/>
</dbReference>
<name>A0A0K0XYK0_9GAMM</name>
<evidence type="ECO:0000259" key="1">
    <source>
        <dbReference type="Pfam" id="PF00534"/>
    </source>
</evidence>
<proteinExistence type="predicted"/>
<dbReference type="CDD" id="cd03808">
    <property type="entry name" value="GT4_CapM-like"/>
    <property type="match status" value="1"/>
</dbReference>
<protein>
    <submittedName>
        <fullName evidence="3">Group 1 glycosyl transferase</fullName>
    </submittedName>
</protein>
<sequence length="386" mass="43086">MIFTDLKVLFFANTDWYLYNFRRRLIDSAGEHFGTLACVSPPGPFGQKLFEEGFDWQPLPFRRQSKSAMLRSSLASRRFLSRLIDDFQPSIIHSFTLTSILLTWMASLGRDCVRINAVTGMGYAFTGQSFKHRLLRLGLRPLIRRALNSKDAWTVVQNPTDQATMLEQFKLDPARVRLIPGSGVDVDRFAPASRARSGSGLRVGLLARLLHDKGVGEFIEAARALHEQFPQVEFLIAGDPDPGNPAAIDQRTLARWRGLPNVEFTGHVDDVPSFLNSLDVFVLPSYREGLSRSLIEAGACGLPLVTTDVPGCRDVVDDGVQGRVVPARDGRALADAIRTLLEDEHLRQQMGRAARERVVREFSDETVNEATLALYREVLAERAARP</sequence>
<dbReference type="STRING" id="1579979.WM2015_2388"/>
<evidence type="ECO:0000259" key="2">
    <source>
        <dbReference type="Pfam" id="PF13477"/>
    </source>
</evidence>
<feature type="domain" description="Glycosyl transferase family 1" evidence="1">
    <location>
        <begin position="205"/>
        <end position="357"/>
    </location>
</feature>
<dbReference type="Gene3D" id="3.40.50.2000">
    <property type="entry name" value="Glycogen Phosphorylase B"/>
    <property type="match status" value="2"/>
</dbReference>
<dbReference type="Pfam" id="PF00534">
    <property type="entry name" value="Glycos_transf_1"/>
    <property type="match status" value="1"/>
</dbReference>
<dbReference type="InterPro" id="IPR028098">
    <property type="entry name" value="Glyco_trans_4-like_N"/>
</dbReference>
<gene>
    <name evidence="3" type="ORF">WM2015_2388</name>
</gene>
<keyword evidence="3" id="KW-0808">Transferase</keyword>
<keyword evidence="4" id="KW-1185">Reference proteome</keyword>
<dbReference type="PANTHER" id="PTHR12526">
    <property type="entry name" value="GLYCOSYLTRANSFERASE"/>
    <property type="match status" value="1"/>
</dbReference>
<dbReference type="Proteomes" id="UP000066624">
    <property type="component" value="Chromosome"/>
</dbReference>
<dbReference type="PATRIC" id="fig|1579979.3.peg.2441"/>
<dbReference type="InterPro" id="IPR001296">
    <property type="entry name" value="Glyco_trans_1"/>
</dbReference>
<reference evidence="3 4" key="1">
    <citation type="submission" date="2015-07" db="EMBL/GenBank/DDBJ databases">
        <authorList>
            <person name="Noorani M."/>
        </authorList>
    </citation>
    <scope>NUCLEOTIDE SEQUENCE [LARGE SCALE GENOMIC DNA]</scope>
    <source>
        <strain evidence="3 4">KCTC 42284</strain>
    </source>
</reference>
<dbReference type="GO" id="GO:1901135">
    <property type="term" value="P:carbohydrate derivative metabolic process"/>
    <property type="evidence" value="ECO:0007669"/>
    <property type="project" value="UniProtKB-ARBA"/>
</dbReference>
<dbReference type="GO" id="GO:0016757">
    <property type="term" value="F:glycosyltransferase activity"/>
    <property type="evidence" value="ECO:0007669"/>
    <property type="project" value="InterPro"/>
</dbReference>
<accession>A0A0K0XYK0</accession>
<dbReference type="KEGG" id="wma:WM2015_2388"/>
<evidence type="ECO:0000313" key="4">
    <source>
        <dbReference type="Proteomes" id="UP000066624"/>
    </source>
</evidence>
<organism evidence="3 4">
    <name type="scientific">Wenzhouxiangella marina</name>
    <dbReference type="NCBI Taxonomy" id="1579979"/>
    <lineage>
        <taxon>Bacteria</taxon>
        <taxon>Pseudomonadati</taxon>
        <taxon>Pseudomonadota</taxon>
        <taxon>Gammaproteobacteria</taxon>
        <taxon>Chromatiales</taxon>
        <taxon>Wenzhouxiangellaceae</taxon>
        <taxon>Wenzhouxiangella</taxon>
    </lineage>
</organism>
<dbReference type="RefSeq" id="WP_169751169.1">
    <property type="nucleotide sequence ID" value="NZ_CP012154.1"/>
</dbReference>
<evidence type="ECO:0000313" key="3">
    <source>
        <dbReference type="EMBL" id="AKS42750.1"/>
    </source>
</evidence>
<dbReference type="EMBL" id="CP012154">
    <property type="protein sequence ID" value="AKS42750.1"/>
    <property type="molecule type" value="Genomic_DNA"/>
</dbReference>
<dbReference type="AlphaFoldDB" id="A0A0K0XYK0"/>
<dbReference type="SUPFAM" id="SSF53756">
    <property type="entry name" value="UDP-Glycosyltransferase/glycogen phosphorylase"/>
    <property type="match status" value="1"/>
</dbReference>
<feature type="domain" description="Glycosyltransferase subfamily 4-like N-terminal" evidence="2">
    <location>
        <begin position="7"/>
        <end position="152"/>
    </location>
</feature>
<dbReference type="Pfam" id="PF13477">
    <property type="entry name" value="Glyco_trans_4_2"/>
    <property type="match status" value="1"/>
</dbReference>